<dbReference type="InterPro" id="IPR012677">
    <property type="entry name" value="Nucleotide-bd_a/b_plait_sf"/>
</dbReference>
<evidence type="ECO:0000256" key="2">
    <source>
        <dbReference type="PROSITE-ProRule" id="PRU00176"/>
    </source>
</evidence>
<organism evidence="4">
    <name type="scientific">Henneguya salminicola</name>
    <name type="common">Myxosporean</name>
    <dbReference type="NCBI Taxonomy" id="69463"/>
    <lineage>
        <taxon>Eukaryota</taxon>
        <taxon>Metazoa</taxon>
        <taxon>Cnidaria</taxon>
        <taxon>Myxozoa</taxon>
        <taxon>Myxosporea</taxon>
        <taxon>Bivalvulida</taxon>
        <taxon>Platysporina</taxon>
        <taxon>Myxobolidae</taxon>
        <taxon>Henneguya</taxon>
    </lineage>
</organism>
<keyword evidence="1 2" id="KW-0694">RNA-binding</keyword>
<evidence type="ECO:0000259" key="3">
    <source>
        <dbReference type="PROSITE" id="PS50102"/>
    </source>
</evidence>
<dbReference type="InterPro" id="IPR035979">
    <property type="entry name" value="RBD_domain_sf"/>
</dbReference>
<dbReference type="GO" id="GO:0003723">
    <property type="term" value="F:RNA binding"/>
    <property type="evidence" value="ECO:0007669"/>
    <property type="project" value="UniProtKB-UniRule"/>
</dbReference>
<accession>A0A6G3MHV6</accession>
<dbReference type="EMBL" id="GHBP01004052">
    <property type="protein sequence ID" value="NDJ93551.1"/>
    <property type="molecule type" value="Transcribed_RNA"/>
</dbReference>
<name>A0A6G3MHV6_HENSL</name>
<dbReference type="PANTHER" id="PTHR10352">
    <property type="entry name" value="EUKARYOTIC TRANSLATION INITIATION FACTOR 3 SUBUNIT G"/>
    <property type="match status" value="1"/>
</dbReference>
<dbReference type="SUPFAM" id="SSF54928">
    <property type="entry name" value="RNA-binding domain, RBD"/>
    <property type="match status" value="1"/>
</dbReference>
<evidence type="ECO:0000313" key="4">
    <source>
        <dbReference type="EMBL" id="NDJ93551.1"/>
    </source>
</evidence>
<proteinExistence type="predicted"/>
<sequence>MQHTLLDGHRLVLNMSKNTKQEQNKMTFQNSSNTIQQEDEVVIIAKNIPFEADQKEIEQLFSVYGRLRRVRLPKKMHESQQRHRGFAFIDFFTKEDALNAFESLRYSTHLYGRRLVLEWANRSNSIELLQKRAASSSLNLETYKRKKSIMQTEDHKIDVE</sequence>
<dbReference type="Pfam" id="PF00076">
    <property type="entry name" value="RRM_1"/>
    <property type="match status" value="1"/>
</dbReference>
<reference evidence="4" key="1">
    <citation type="submission" date="2018-11" db="EMBL/GenBank/DDBJ databases">
        <title>Henneguya salminicola genome and transcriptome.</title>
        <authorList>
            <person name="Yahalomi D."/>
            <person name="Atkinson S.D."/>
            <person name="Neuhof M."/>
            <person name="Chang E.S."/>
            <person name="Philippe H."/>
            <person name="Cartwright P."/>
            <person name="Bartholomew J.L."/>
            <person name="Huchon D."/>
        </authorList>
    </citation>
    <scope>NUCLEOTIDE SEQUENCE</scope>
    <source>
        <strain evidence="4">Hz1</strain>
        <tissue evidence="4">Whole</tissue>
    </source>
</reference>
<dbReference type="Gene3D" id="3.30.70.330">
    <property type="match status" value="1"/>
</dbReference>
<evidence type="ECO:0000256" key="1">
    <source>
        <dbReference type="ARBA" id="ARBA00022884"/>
    </source>
</evidence>
<dbReference type="SMART" id="SM00360">
    <property type="entry name" value="RRM"/>
    <property type="match status" value="1"/>
</dbReference>
<protein>
    <submittedName>
        <fullName evidence="4">Putative RNA-binding protein 19 (Trinotate prediction)</fullName>
    </submittedName>
</protein>
<dbReference type="InterPro" id="IPR000504">
    <property type="entry name" value="RRM_dom"/>
</dbReference>
<feature type="domain" description="RRM" evidence="3">
    <location>
        <begin position="41"/>
        <end position="122"/>
    </location>
</feature>
<dbReference type="AlphaFoldDB" id="A0A6G3MHV6"/>
<dbReference type="PROSITE" id="PS50102">
    <property type="entry name" value="RRM"/>
    <property type="match status" value="1"/>
</dbReference>